<proteinExistence type="inferred from homology"/>
<dbReference type="InParanoid" id="K5VKH6"/>
<reference evidence="3 4" key="1">
    <citation type="journal article" date="2012" name="BMC Genomics">
        <title>Comparative genomics of the white-rot fungi, Phanerochaete carnosa and P. chrysosporium, to elucidate the genetic basis of the distinct wood types they colonize.</title>
        <authorList>
            <person name="Suzuki H."/>
            <person name="MacDonald J."/>
            <person name="Syed K."/>
            <person name="Salamov A."/>
            <person name="Hori C."/>
            <person name="Aerts A."/>
            <person name="Henrissat B."/>
            <person name="Wiebenga A."/>
            <person name="vanKuyk P.A."/>
            <person name="Barry K."/>
            <person name="Lindquist E."/>
            <person name="LaButti K."/>
            <person name="Lapidus A."/>
            <person name="Lucas S."/>
            <person name="Coutinho P."/>
            <person name="Gong Y."/>
            <person name="Samejima M."/>
            <person name="Mahadevan R."/>
            <person name="Abou-Zaid M."/>
            <person name="de Vries R.P."/>
            <person name="Igarashi K."/>
            <person name="Yadav J.S."/>
            <person name="Grigoriev I.V."/>
            <person name="Master E.R."/>
        </authorList>
    </citation>
    <scope>NUCLEOTIDE SEQUENCE [LARGE SCALE GENOMIC DNA]</scope>
    <source>
        <strain evidence="3 4">HHB-10118-sp</strain>
    </source>
</reference>
<sequence length="154" mass="17297">MPSVISPPTIFPSVTSDHLLAFQFSSWYPRFAAQSIKSTIIRPLNEEFLEYLNADGVFMPEGAEDMLVSFLDYRQGLELDSYGRPAESTLSDDEGDEGDDEPRRTFAFPELDAKIREAVKDYGAVFPKLNFSSPRVRFNCAHRLAFSCTVDAAL</sequence>
<dbReference type="KEGG" id="pco:PHACADRAFT_262285"/>
<dbReference type="GO" id="GO:0005737">
    <property type="term" value="C:cytoplasm"/>
    <property type="evidence" value="ECO:0007669"/>
    <property type="project" value="TreeGrafter"/>
</dbReference>
<dbReference type="EMBL" id="JH930476">
    <property type="protein sequence ID" value="EKM51888.1"/>
    <property type="molecule type" value="Genomic_DNA"/>
</dbReference>
<evidence type="ECO:0000256" key="2">
    <source>
        <dbReference type="SAM" id="MobiDB-lite"/>
    </source>
</evidence>
<comment type="similarity">
    <text evidence="1">Belongs to the CDC123 family.</text>
</comment>
<dbReference type="HOGENOM" id="CLU_1704875_0_0_1"/>
<gene>
    <name evidence="3" type="ORF">PHACADRAFT_262285</name>
</gene>
<dbReference type="Proteomes" id="UP000008370">
    <property type="component" value="Unassembled WGS sequence"/>
</dbReference>
<dbReference type="AlphaFoldDB" id="K5VKH6"/>
<evidence type="ECO:0000313" key="4">
    <source>
        <dbReference type="Proteomes" id="UP000008370"/>
    </source>
</evidence>
<dbReference type="InterPro" id="IPR009772">
    <property type="entry name" value="CDC123"/>
</dbReference>
<feature type="region of interest" description="Disordered" evidence="2">
    <location>
        <begin position="82"/>
        <end position="104"/>
    </location>
</feature>
<organism evidence="3 4">
    <name type="scientific">Phanerochaete carnosa (strain HHB-10118-sp)</name>
    <name type="common">White-rot fungus</name>
    <name type="synonym">Peniophora carnosa</name>
    <dbReference type="NCBI Taxonomy" id="650164"/>
    <lineage>
        <taxon>Eukaryota</taxon>
        <taxon>Fungi</taxon>
        <taxon>Dikarya</taxon>
        <taxon>Basidiomycota</taxon>
        <taxon>Agaricomycotina</taxon>
        <taxon>Agaricomycetes</taxon>
        <taxon>Polyporales</taxon>
        <taxon>Phanerochaetaceae</taxon>
        <taxon>Phanerochaete</taxon>
    </lineage>
</organism>
<protein>
    <submittedName>
        <fullName evidence="3">Uncharacterized protein</fullName>
    </submittedName>
</protein>
<evidence type="ECO:0000313" key="3">
    <source>
        <dbReference type="EMBL" id="EKM51888.1"/>
    </source>
</evidence>
<name>K5VKH6_PHACS</name>
<dbReference type="PANTHER" id="PTHR15323:SF6">
    <property type="entry name" value="CELL DIVISION CYCLE PROTEIN 123 HOMOLOG"/>
    <property type="match status" value="1"/>
</dbReference>
<feature type="compositionally biased region" description="Acidic residues" evidence="2">
    <location>
        <begin position="90"/>
        <end position="100"/>
    </location>
</feature>
<dbReference type="OrthoDB" id="360540at2759"/>
<dbReference type="RefSeq" id="XP_007399681.1">
    <property type="nucleotide sequence ID" value="XM_007399619.1"/>
</dbReference>
<evidence type="ECO:0000256" key="1">
    <source>
        <dbReference type="ARBA" id="ARBA00011047"/>
    </source>
</evidence>
<dbReference type="GeneID" id="18918240"/>
<dbReference type="STRING" id="650164.K5VKH6"/>
<dbReference type="Pfam" id="PF07065">
    <property type="entry name" value="D123"/>
    <property type="match status" value="1"/>
</dbReference>
<keyword evidence="4" id="KW-1185">Reference proteome</keyword>
<accession>K5VKH6</accession>
<dbReference type="PANTHER" id="PTHR15323">
    <property type="entry name" value="D123 PROTEIN"/>
    <property type="match status" value="1"/>
</dbReference>